<comment type="subcellular location">
    <subcellularLocation>
        <location evidence="2">Secreted</location>
        <location evidence="2">Extracellular space</location>
        <location evidence="2">Apoplast</location>
    </subcellularLocation>
</comment>
<dbReference type="PROSITE" id="PS50228">
    <property type="entry name" value="SUEL_LECTIN"/>
    <property type="match status" value="1"/>
</dbReference>
<dbReference type="PANTHER" id="PTHR23421">
    <property type="entry name" value="BETA-GALACTOSIDASE RELATED"/>
    <property type="match status" value="1"/>
</dbReference>
<dbReference type="Gene3D" id="2.60.120.740">
    <property type="match status" value="1"/>
</dbReference>
<keyword evidence="5" id="KW-0052">Apoplast</keyword>
<dbReference type="Pfam" id="PF01301">
    <property type="entry name" value="Glyco_hydro_35"/>
    <property type="match status" value="1"/>
</dbReference>
<evidence type="ECO:0000256" key="3">
    <source>
        <dbReference type="ARBA" id="ARBA00009809"/>
    </source>
</evidence>
<dbReference type="InterPro" id="IPR041392">
    <property type="entry name" value="GHD"/>
</dbReference>
<dbReference type="GO" id="GO:0004565">
    <property type="term" value="F:beta-galactosidase activity"/>
    <property type="evidence" value="ECO:0007669"/>
    <property type="project" value="UniProtKB-EC"/>
</dbReference>
<dbReference type="GO" id="GO:0048046">
    <property type="term" value="C:apoplast"/>
    <property type="evidence" value="ECO:0007669"/>
    <property type="project" value="UniProtKB-SubCell"/>
</dbReference>
<keyword evidence="8 11" id="KW-0378">Hydrolase</keyword>
<evidence type="ECO:0000256" key="5">
    <source>
        <dbReference type="ARBA" id="ARBA00022523"/>
    </source>
</evidence>
<comment type="caution">
    <text evidence="15">The sequence shown here is derived from an EMBL/GenBank/DDBJ whole genome shotgun (WGS) entry which is preliminary data.</text>
</comment>
<keyword evidence="16" id="KW-1185">Reference proteome</keyword>
<keyword evidence="7 13" id="KW-0732">Signal</keyword>
<dbReference type="Gramene" id="arahy.Tifrunner.gnm2.ann2.Ah05g044700.1">
    <property type="protein sequence ID" value="arahy.Tifrunner.gnm2.ann2.Ah05g044700.1-CDS"/>
    <property type="gene ID" value="arahy.Tifrunner.gnm2.ann2.Ah05g044700"/>
</dbReference>
<dbReference type="InterPro" id="IPR043159">
    <property type="entry name" value="Lectin_gal-bd_sf"/>
</dbReference>
<keyword evidence="9" id="KW-0325">Glycoprotein</keyword>
<feature type="chain" id="PRO_5019343043" description="Beta-galactosidase" evidence="13">
    <location>
        <begin position="32"/>
        <end position="829"/>
    </location>
</feature>
<evidence type="ECO:0000313" key="15">
    <source>
        <dbReference type="EMBL" id="RYQ81122.1"/>
    </source>
</evidence>
<protein>
    <recommendedName>
        <fullName evidence="4 11">Beta-galactosidase</fullName>
        <ecNumber evidence="4 11">3.2.1.23</ecNumber>
    </recommendedName>
</protein>
<dbReference type="InterPro" id="IPR019801">
    <property type="entry name" value="Glyco_hydro_35_CS"/>
</dbReference>
<dbReference type="InterPro" id="IPR000922">
    <property type="entry name" value="Lectin_gal-bd_dom"/>
</dbReference>
<keyword evidence="6" id="KW-0964">Secreted</keyword>
<dbReference type="CDD" id="cd22842">
    <property type="entry name" value="Gal_Rha_Lectin_BGal"/>
    <property type="match status" value="1"/>
</dbReference>
<dbReference type="SUPFAM" id="SSF51445">
    <property type="entry name" value="(Trans)glycosidases"/>
    <property type="match status" value="1"/>
</dbReference>
<feature type="domain" description="SUEL-type lectin" evidence="14">
    <location>
        <begin position="738"/>
        <end position="826"/>
    </location>
</feature>
<dbReference type="FunFam" id="2.60.120.260:FF:000050">
    <property type="entry name" value="Beta-galactosidase"/>
    <property type="match status" value="1"/>
</dbReference>
<dbReference type="InterPro" id="IPR031330">
    <property type="entry name" value="Gly_Hdrlase_35_cat"/>
</dbReference>
<proteinExistence type="inferred from homology"/>
<evidence type="ECO:0000256" key="7">
    <source>
        <dbReference type="ARBA" id="ARBA00022729"/>
    </source>
</evidence>
<evidence type="ECO:0000256" key="12">
    <source>
        <dbReference type="RuleBase" id="RU003679"/>
    </source>
</evidence>
<dbReference type="GO" id="GO:0030246">
    <property type="term" value="F:carbohydrate binding"/>
    <property type="evidence" value="ECO:0007669"/>
    <property type="project" value="InterPro"/>
</dbReference>
<evidence type="ECO:0000313" key="16">
    <source>
        <dbReference type="Proteomes" id="UP000289738"/>
    </source>
</evidence>
<accession>A0A444WUS2</accession>
<dbReference type="InterPro" id="IPR008979">
    <property type="entry name" value="Galactose-bd-like_sf"/>
</dbReference>
<dbReference type="SMR" id="A0A444WUS2"/>
<evidence type="ECO:0000256" key="2">
    <source>
        <dbReference type="ARBA" id="ARBA00004271"/>
    </source>
</evidence>
<keyword evidence="10 11" id="KW-0326">Glycosidase</keyword>
<dbReference type="PRINTS" id="PR00742">
    <property type="entry name" value="GLHYDRLASE35"/>
</dbReference>
<dbReference type="Gramene" id="arahy.Tifrunner.gnm2.ann2.Ah15g044700.1">
    <property type="protein sequence ID" value="arahy.Tifrunner.gnm2.ann2.Ah15g044700.1-CDS"/>
    <property type="gene ID" value="arahy.Tifrunner.gnm2.ann2.Ah15g044700"/>
</dbReference>
<evidence type="ECO:0000256" key="4">
    <source>
        <dbReference type="ARBA" id="ARBA00012756"/>
    </source>
</evidence>
<dbReference type="Gene3D" id="2.60.120.260">
    <property type="entry name" value="Galactose-binding domain-like"/>
    <property type="match status" value="1"/>
</dbReference>
<evidence type="ECO:0000256" key="8">
    <source>
        <dbReference type="ARBA" id="ARBA00022801"/>
    </source>
</evidence>
<evidence type="ECO:0000256" key="13">
    <source>
        <dbReference type="SAM" id="SignalP"/>
    </source>
</evidence>
<gene>
    <name evidence="15" type="ORF">Ahy_Scaffold1g107127</name>
</gene>
<dbReference type="PROSITE" id="PS01182">
    <property type="entry name" value="GLYCOSYL_HYDROL_F35"/>
    <property type="match status" value="1"/>
</dbReference>
<dbReference type="EC" id="3.2.1.23" evidence="4 11"/>
<dbReference type="Gene3D" id="3.20.20.80">
    <property type="entry name" value="Glycosidases"/>
    <property type="match status" value="1"/>
</dbReference>
<evidence type="ECO:0000259" key="14">
    <source>
        <dbReference type="PROSITE" id="PS50228"/>
    </source>
</evidence>
<evidence type="ECO:0000256" key="9">
    <source>
        <dbReference type="ARBA" id="ARBA00023180"/>
    </source>
</evidence>
<organism evidence="15 16">
    <name type="scientific">Arachis hypogaea</name>
    <name type="common">Peanut</name>
    <dbReference type="NCBI Taxonomy" id="3818"/>
    <lineage>
        <taxon>Eukaryota</taxon>
        <taxon>Viridiplantae</taxon>
        <taxon>Streptophyta</taxon>
        <taxon>Embryophyta</taxon>
        <taxon>Tracheophyta</taxon>
        <taxon>Spermatophyta</taxon>
        <taxon>Magnoliopsida</taxon>
        <taxon>eudicotyledons</taxon>
        <taxon>Gunneridae</taxon>
        <taxon>Pentapetalae</taxon>
        <taxon>rosids</taxon>
        <taxon>fabids</taxon>
        <taxon>Fabales</taxon>
        <taxon>Fabaceae</taxon>
        <taxon>Papilionoideae</taxon>
        <taxon>50 kb inversion clade</taxon>
        <taxon>dalbergioids sensu lato</taxon>
        <taxon>Dalbergieae</taxon>
        <taxon>Pterocarpus clade</taxon>
        <taxon>Arachis</taxon>
    </lineage>
</organism>
<dbReference type="InterPro" id="IPR017853">
    <property type="entry name" value="GH"/>
</dbReference>
<dbReference type="Pfam" id="PF21467">
    <property type="entry name" value="BetaGal_gal-bd"/>
    <property type="match status" value="1"/>
</dbReference>
<dbReference type="Proteomes" id="UP000289738">
    <property type="component" value="Unassembled WGS sequence"/>
</dbReference>
<comment type="catalytic activity">
    <reaction evidence="1 11">
        <text>Hydrolysis of terminal non-reducing beta-D-galactose residues in beta-D-galactosides.</text>
        <dbReference type="EC" id="3.2.1.23"/>
    </reaction>
</comment>
<feature type="signal peptide" evidence="13">
    <location>
        <begin position="1"/>
        <end position="31"/>
    </location>
</feature>
<dbReference type="OrthoDB" id="1657402at2759"/>
<evidence type="ECO:0000256" key="10">
    <source>
        <dbReference type="ARBA" id="ARBA00023295"/>
    </source>
</evidence>
<evidence type="ECO:0000256" key="11">
    <source>
        <dbReference type="RuleBase" id="RU000675"/>
    </source>
</evidence>
<evidence type="ECO:0000256" key="1">
    <source>
        <dbReference type="ARBA" id="ARBA00001412"/>
    </source>
</evidence>
<dbReference type="Pfam" id="PF17834">
    <property type="entry name" value="GHD"/>
    <property type="match status" value="1"/>
</dbReference>
<dbReference type="STRING" id="3818.A0A444WUS2"/>
<reference evidence="15 16" key="1">
    <citation type="submission" date="2019-01" db="EMBL/GenBank/DDBJ databases">
        <title>Sequencing of cultivated peanut Arachis hypogaea provides insights into genome evolution and oil improvement.</title>
        <authorList>
            <person name="Chen X."/>
        </authorList>
    </citation>
    <scope>NUCLEOTIDE SEQUENCE [LARGE SCALE GENOMIC DNA]</scope>
    <source>
        <strain evidence="16">cv. Fuhuasheng</strain>
        <tissue evidence="15">Leaves</tissue>
    </source>
</reference>
<dbReference type="EMBL" id="SDMP01000021">
    <property type="protein sequence ID" value="RYQ81122.1"/>
    <property type="molecule type" value="Genomic_DNA"/>
</dbReference>
<evidence type="ECO:0000256" key="6">
    <source>
        <dbReference type="ARBA" id="ARBA00022525"/>
    </source>
</evidence>
<dbReference type="InterPro" id="IPR001944">
    <property type="entry name" value="Glycoside_Hdrlase_35"/>
</dbReference>
<dbReference type="InterPro" id="IPR048913">
    <property type="entry name" value="BetaGal_gal-bd"/>
</dbReference>
<comment type="similarity">
    <text evidence="3 12">Belongs to the glycosyl hydrolase 35 family.</text>
</comment>
<sequence>MMLTITSRGLFLTALVTQLFVSVVSNGPAKGVTYDGKSLFINGRRMLLFSGSIHYPRCPPEMWPNIFKKAKEGGLNVIQTYVFWNIHEPVQGQFNFEGDYDLVKYIKTIGENGMYATLRVGPFIEAEWNYGGLPVWLKHVPNITFRSDNEPFMYHMEKFTKMIIKKMMDEKLFASQGGPIILSQIENEYNTVQKAYKEHGTAYVHWAGDMAVGLNTGVPWIMCKQSDAPGSVINTCNGRNCGDTFVGPNSPNKPILWTENWTAQYRAFGDPPSQRTAEDIAFSIARFFSKNGTLANYYMYYGGTNFGRTTSSFITTRYYDEAPLDEYGLQREPKWGHLRNLHDALKLSQKALLWGTPSLQEFSDDTEARVYEGKGNTCTAFLSNNNTLLDATVEFRGVKYYLPPRSISILPDCKIVVYNSRMIVSQHNERRYKDSNIANNLQWTMFKETIPTPDTSPLKFVEPLEHFSTTKDDSDYLWFTTSLKLDATQLNSATGRLVLEITSLGHLLHAFVNGEYIGSGHGTLIRKNFVFKKPISLKPGINYISILGATVGFPDSGSYLEHRVAGVRAITLLGLKTSPLDLSRKGWSHKISLDGEKNNIFTEQGSQKVKWTKADKGAALTWYKANFDAPEGNDPVAIQMETMSKGMVWVNGKSIGRYWPSYLSPLGNPSQGIYHIPRAFLKPKENLIVVLEEMGGKVEGIKIQTVNRDTICSIVREDYPPNAKTWRREMGVVSTKMKNPKPTANLACPENKIITHVEFASYGDPVGECGHLFPGNCTSPNSQKVVEQYCLGKAKCAVPLDKNIFDKQGKLCPNNLKTLAVQAHCGHQT</sequence>
<dbReference type="FunFam" id="3.20.20.80:FF:000006">
    <property type="entry name" value="Beta-galactosidase"/>
    <property type="match status" value="1"/>
</dbReference>
<dbReference type="AlphaFoldDB" id="A0A444WUS2"/>
<dbReference type="SUPFAM" id="SSF49785">
    <property type="entry name" value="Galactose-binding domain-like"/>
    <property type="match status" value="2"/>
</dbReference>
<name>A0A444WUS2_ARAHY</name>
<dbReference type="Pfam" id="PF02140">
    <property type="entry name" value="SUEL_Lectin"/>
    <property type="match status" value="1"/>
</dbReference>
<dbReference type="GO" id="GO:0005975">
    <property type="term" value="P:carbohydrate metabolic process"/>
    <property type="evidence" value="ECO:0007669"/>
    <property type="project" value="InterPro"/>
</dbReference>